<dbReference type="Pfam" id="PF01915">
    <property type="entry name" value="Glyco_hydro_3_C"/>
    <property type="match status" value="1"/>
</dbReference>
<dbReference type="InterPro" id="IPR001764">
    <property type="entry name" value="Glyco_hydro_3_N"/>
</dbReference>
<evidence type="ECO:0000259" key="3">
    <source>
        <dbReference type="SMART" id="SM01217"/>
    </source>
</evidence>
<evidence type="ECO:0000313" key="5">
    <source>
        <dbReference type="Proteomes" id="UP000276899"/>
    </source>
</evidence>
<name>A0A448KCM1_9ACTO</name>
<dbReference type="InterPro" id="IPR050288">
    <property type="entry name" value="Cellulose_deg_GH3"/>
</dbReference>
<dbReference type="Gene3D" id="2.60.40.10">
    <property type="entry name" value="Immunoglobulins"/>
    <property type="match status" value="1"/>
</dbReference>
<evidence type="ECO:0000313" key="4">
    <source>
        <dbReference type="EMBL" id="VEG74671.1"/>
    </source>
</evidence>
<dbReference type="Gene3D" id="3.20.20.300">
    <property type="entry name" value="Glycoside hydrolase, family 3, N-terminal domain"/>
    <property type="match status" value="1"/>
</dbReference>
<dbReference type="GO" id="GO:0005975">
    <property type="term" value="P:carbohydrate metabolic process"/>
    <property type="evidence" value="ECO:0007669"/>
    <property type="project" value="InterPro"/>
</dbReference>
<proteinExistence type="inferred from homology"/>
<dbReference type="RefSeq" id="WP_026428127.1">
    <property type="nucleotide sequence ID" value="NZ_CBCRWE010000004.1"/>
</dbReference>
<evidence type="ECO:0000256" key="2">
    <source>
        <dbReference type="ARBA" id="ARBA00022801"/>
    </source>
</evidence>
<evidence type="ECO:0000256" key="1">
    <source>
        <dbReference type="ARBA" id="ARBA00005336"/>
    </source>
</evidence>
<protein>
    <submittedName>
        <fullName evidence="4">Thermostable beta-glucosidase B</fullName>
        <ecNumber evidence="4">3.2.1.21</ecNumber>
    </submittedName>
</protein>
<dbReference type="EMBL" id="LR134363">
    <property type="protein sequence ID" value="VEG74671.1"/>
    <property type="molecule type" value="Genomic_DNA"/>
</dbReference>
<sequence length="801" mass="85581">MTPSDVAQGSVQLQGEDAKDAWVDPRLADLCRRAAARGTVLLRNDGALPLASQAPVAVFGRVQVDWFAVGYGSGGDVNAAYTTTLLDSLVAAGVAVDEELAAEYRRWCADNPPPSGEWGQWPRFFEEMPISDEAIERAAQAARTAIVVVGRAAGEDRENVLEPGSFYLTGAEESLLERVGRAFESMVVVVNTGNVMDLSWADRLGAGALILAWPGGMEGARALADALTGAVEPGGRLTSAIAHEYQDYPSAPDFGAEDYNNYSEDVFVGYRFFETFAPGDVQFPFGFGLGYTTWRIDPAGLSGPDDSDGRALRVRAAVTNTGERSGSTVVQVYAAPPAGQTGMTRPERSLVGFTRTPELEPGARAEVEISVPMRRLAVFDDHGVTGHPDAWVLEAGSYPILVGDDVQSTRSAGTVEVAELEVVRQCEEALAPSETFNRMVVSRDADGVPMPGWQEAPTATADLRARIEERLPTEVPPVPGSRIGFAEVVAGRAGIEDFLAQLSIEELADLTFGDITMDSPLGAPGNAGALGGVTPSLRSRGIPAAITTDGPSGLRLATHAALLPCGTALASTWDTALIEELAALHGQEMVAKGSDILLAPGMNIHRNPLCGRNFEYFSEDPLLTGLCAAAVVRGLQSQGVAACPKHFAANNQETARTVSDSRVSARALREIYLRGFEICVEEAAPRVIMTSYNKINGQWAHYNYDLVSTILRREWGYAGLVITDWWMRYAPDPLFPGLADSATRVRAGVDVLMPGGRAHTSTHEEGHDDSIVEGHREAGLTLGEVQASARRVLELLVALHR</sequence>
<dbReference type="SMART" id="SM01217">
    <property type="entry name" value="Fn3_like"/>
    <property type="match status" value="1"/>
</dbReference>
<comment type="similarity">
    <text evidence="1">Belongs to the glycosyl hydrolase 3 family.</text>
</comment>
<dbReference type="PANTHER" id="PTHR42715:SF10">
    <property type="entry name" value="BETA-GLUCOSIDASE"/>
    <property type="match status" value="1"/>
</dbReference>
<dbReference type="InterPro" id="IPR017853">
    <property type="entry name" value="GH"/>
</dbReference>
<dbReference type="InterPro" id="IPR002772">
    <property type="entry name" value="Glyco_hydro_3_C"/>
</dbReference>
<dbReference type="PRINTS" id="PR00133">
    <property type="entry name" value="GLHYDRLASE3"/>
</dbReference>
<dbReference type="Proteomes" id="UP000276899">
    <property type="component" value="Chromosome"/>
</dbReference>
<dbReference type="SUPFAM" id="SSF52279">
    <property type="entry name" value="Beta-D-glucan exohydrolase, C-terminal domain"/>
    <property type="match status" value="1"/>
</dbReference>
<dbReference type="STRING" id="1278298.GCA_000428685_01886"/>
<dbReference type="AlphaFoldDB" id="A0A448KCM1"/>
<dbReference type="Pfam" id="PF00933">
    <property type="entry name" value="Glyco_hydro_3"/>
    <property type="match status" value="1"/>
</dbReference>
<keyword evidence="5" id="KW-1185">Reference proteome</keyword>
<dbReference type="GO" id="GO:0008422">
    <property type="term" value="F:beta-glucosidase activity"/>
    <property type="evidence" value="ECO:0007669"/>
    <property type="project" value="UniProtKB-EC"/>
</dbReference>
<reference evidence="4 5" key="1">
    <citation type="submission" date="2018-12" db="EMBL/GenBank/DDBJ databases">
        <authorList>
            <consortium name="Pathogen Informatics"/>
        </authorList>
    </citation>
    <scope>NUCLEOTIDE SEQUENCE [LARGE SCALE GENOMIC DNA]</scope>
    <source>
        <strain evidence="4 5">NCTC11923</strain>
    </source>
</reference>
<dbReference type="KEGG" id="asla:NCTC11923_01308"/>
<dbReference type="PANTHER" id="PTHR42715">
    <property type="entry name" value="BETA-GLUCOSIDASE"/>
    <property type="match status" value="1"/>
</dbReference>
<keyword evidence="4" id="KW-0326">Glycosidase</keyword>
<dbReference type="Gene3D" id="3.40.50.1700">
    <property type="entry name" value="Glycoside hydrolase family 3 C-terminal domain"/>
    <property type="match status" value="1"/>
</dbReference>
<feature type="domain" description="Fibronectin type III-like" evidence="3">
    <location>
        <begin position="328"/>
        <end position="406"/>
    </location>
</feature>
<organism evidence="4 5">
    <name type="scientific">Actinomyces slackii</name>
    <dbReference type="NCBI Taxonomy" id="52774"/>
    <lineage>
        <taxon>Bacteria</taxon>
        <taxon>Bacillati</taxon>
        <taxon>Actinomycetota</taxon>
        <taxon>Actinomycetes</taxon>
        <taxon>Actinomycetales</taxon>
        <taxon>Actinomycetaceae</taxon>
        <taxon>Actinomyces</taxon>
    </lineage>
</organism>
<dbReference type="Pfam" id="PF14310">
    <property type="entry name" value="Fn3-like"/>
    <property type="match status" value="1"/>
</dbReference>
<dbReference type="InterPro" id="IPR013783">
    <property type="entry name" value="Ig-like_fold"/>
</dbReference>
<dbReference type="EC" id="3.2.1.21" evidence="4"/>
<keyword evidence="2 4" id="KW-0378">Hydrolase</keyword>
<accession>A0A448KCM1</accession>
<dbReference type="InterPro" id="IPR036962">
    <property type="entry name" value="Glyco_hydro_3_N_sf"/>
</dbReference>
<gene>
    <name evidence="4" type="primary">bglB_2</name>
    <name evidence="4" type="ORF">NCTC11923_01308</name>
</gene>
<dbReference type="SUPFAM" id="SSF51445">
    <property type="entry name" value="(Trans)glycosidases"/>
    <property type="match status" value="1"/>
</dbReference>
<dbReference type="InterPro" id="IPR036881">
    <property type="entry name" value="Glyco_hydro_3_C_sf"/>
</dbReference>
<dbReference type="InterPro" id="IPR026891">
    <property type="entry name" value="Fn3-like"/>
</dbReference>